<organism evidence="7 8">
    <name type="scientific">Chrysochromulina tobinii</name>
    <dbReference type="NCBI Taxonomy" id="1460289"/>
    <lineage>
        <taxon>Eukaryota</taxon>
        <taxon>Haptista</taxon>
        <taxon>Haptophyta</taxon>
        <taxon>Prymnesiophyceae</taxon>
        <taxon>Prymnesiales</taxon>
        <taxon>Chrysochromulinaceae</taxon>
        <taxon>Chrysochromulina</taxon>
    </lineage>
</organism>
<dbReference type="Gene3D" id="3.10.50.40">
    <property type="match status" value="1"/>
</dbReference>
<dbReference type="PANTHER" id="PTHR43811:SF19">
    <property type="entry name" value="39 KDA FK506-BINDING NUCLEAR PROTEIN"/>
    <property type="match status" value="1"/>
</dbReference>
<evidence type="ECO:0000256" key="5">
    <source>
        <dbReference type="PROSITE-ProRule" id="PRU00277"/>
    </source>
</evidence>
<dbReference type="Gene3D" id="3.90.1420.10">
    <property type="entry name" value="Rubisco LSMT, substrate-binding domain"/>
    <property type="match status" value="1"/>
</dbReference>
<gene>
    <name evidence="7" type="ORF">Ctob_012942</name>
</gene>
<comment type="catalytic activity">
    <reaction evidence="1 5">
        <text>[protein]-peptidylproline (omega=180) = [protein]-peptidylproline (omega=0)</text>
        <dbReference type="Rhea" id="RHEA:16237"/>
        <dbReference type="Rhea" id="RHEA-COMP:10747"/>
        <dbReference type="Rhea" id="RHEA-COMP:10748"/>
        <dbReference type="ChEBI" id="CHEBI:83833"/>
        <dbReference type="ChEBI" id="CHEBI:83834"/>
        <dbReference type="EC" id="5.2.1.8"/>
    </reaction>
</comment>
<dbReference type="InterPro" id="IPR001179">
    <property type="entry name" value="PPIase_FKBP_dom"/>
</dbReference>
<feature type="domain" description="PPIase FKBP-type" evidence="6">
    <location>
        <begin position="168"/>
        <end position="254"/>
    </location>
</feature>
<name>A0A0M0JZ65_9EUKA</name>
<protein>
    <recommendedName>
        <fullName evidence="2 5">peptidylprolyl isomerase</fullName>
        <ecNumber evidence="2 5">5.2.1.8</ecNumber>
    </recommendedName>
</protein>
<evidence type="ECO:0000313" key="7">
    <source>
        <dbReference type="EMBL" id="KOO31855.1"/>
    </source>
</evidence>
<keyword evidence="8" id="KW-1185">Reference proteome</keyword>
<dbReference type="PANTHER" id="PTHR43811">
    <property type="entry name" value="FKBP-TYPE PEPTIDYL-PROLYL CIS-TRANS ISOMERASE FKPA"/>
    <property type="match status" value="1"/>
</dbReference>
<dbReference type="Proteomes" id="UP000037460">
    <property type="component" value="Unassembled WGS sequence"/>
</dbReference>
<evidence type="ECO:0000313" key="8">
    <source>
        <dbReference type="Proteomes" id="UP000037460"/>
    </source>
</evidence>
<dbReference type="InterPro" id="IPR036464">
    <property type="entry name" value="Rubisco_LSMT_subst-bd_sf"/>
</dbReference>
<sequence>APGSGWLAWGAYKKALSTTLNGYSTSVAQDREALGTAPALSTTLNGYSTSAAQDREALGTAPALGSAAGATAAADQEQAPSRALALPPRARLACEFRLSQKVLLNQALAANEAAGSAGIREAAARLRLQVQGARVYEAALAEEGAIVTGSGLVLVHEVEGTGASPSTTDEVTVHYEGETADGAVFDSSYERGKPMSFAVTGVIGGWTEGLQLMKVGGKARLTIPSHLGYGDKGSPPKIPPKATLTFTVELLGIKDALY</sequence>
<keyword evidence="3 5" id="KW-0697">Rotamase</keyword>
<reference evidence="8" key="1">
    <citation type="journal article" date="2015" name="PLoS Genet.">
        <title>Genome Sequence and Transcriptome Analyses of Chrysochromulina tobin: Metabolic Tools for Enhanced Algal Fitness in the Prominent Order Prymnesiales (Haptophyceae).</title>
        <authorList>
            <person name="Hovde B.T."/>
            <person name="Deodato C.R."/>
            <person name="Hunsperger H.M."/>
            <person name="Ryken S.A."/>
            <person name="Yost W."/>
            <person name="Jha R.K."/>
            <person name="Patterson J."/>
            <person name="Monnat R.J. Jr."/>
            <person name="Barlow S.B."/>
            <person name="Starkenburg S.R."/>
            <person name="Cattolico R.A."/>
        </authorList>
    </citation>
    <scope>NUCLEOTIDE SEQUENCE</scope>
    <source>
        <strain evidence="8">CCMP291</strain>
    </source>
</reference>
<dbReference type="EC" id="5.2.1.8" evidence="2 5"/>
<evidence type="ECO:0000256" key="4">
    <source>
        <dbReference type="ARBA" id="ARBA00023235"/>
    </source>
</evidence>
<accession>A0A0M0JZ65</accession>
<dbReference type="SUPFAM" id="SSF54534">
    <property type="entry name" value="FKBP-like"/>
    <property type="match status" value="1"/>
</dbReference>
<dbReference type="FunFam" id="3.10.50.40:FF:000006">
    <property type="entry name" value="Peptidyl-prolyl cis-trans isomerase"/>
    <property type="match status" value="1"/>
</dbReference>
<evidence type="ECO:0000256" key="1">
    <source>
        <dbReference type="ARBA" id="ARBA00000971"/>
    </source>
</evidence>
<feature type="non-terminal residue" evidence="7">
    <location>
        <position position="1"/>
    </location>
</feature>
<dbReference type="InterPro" id="IPR046357">
    <property type="entry name" value="PPIase_dom_sf"/>
</dbReference>
<evidence type="ECO:0000256" key="2">
    <source>
        <dbReference type="ARBA" id="ARBA00013194"/>
    </source>
</evidence>
<keyword evidence="4 5" id="KW-0413">Isomerase</keyword>
<dbReference type="EMBL" id="JWZX01001917">
    <property type="protein sequence ID" value="KOO31855.1"/>
    <property type="molecule type" value="Genomic_DNA"/>
</dbReference>
<dbReference type="PROSITE" id="PS50059">
    <property type="entry name" value="FKBP_PPIASE"/>
    <property type="match status" value="1"/>
</dbReference>
<dbReference type="GO" id="GO:0003755">
    <property type="term" value="F:peptidyl-prolyl cis-trans isomerase activity"/>
    <property type="evidence" value="ECO:0007669"/>
    <property type="project" value="UniProtKB-KW"/>
</dbReference>
<dbReference type="Pfam" id="PF00254">
    <property type="entry name" value="FKBP_C"/>
    <property type="match status" value="1"/>
</dbReference>
<proteinExistence type="predicted"/>
<dbReference type="OrthoDB" id="1902587at2759"/>
<comment type="caution">
    <text evidence="7">The sequence shown here is derived from an EMBL/GenBank/DDBJ whole genome shotgun (WGS) entry which is preliminary data.</text>
</comment>
<evidence type="ECO:0000259" key="6">
    <source>
        <dbReference type="PROSITE" id="PS50059"/>
    </source>
</evidence>
<dbReference type="AlphaFoldDB" id="A0A0M0JZ65"/>
<evidence type="ECO:0000256" key="3">
    <source>
        <dbReference type="ARBA" id="ARBA00023110"/>
    </source>
</evidence>